<comment type="subcellular location">
    <subcellularLocation>
        <location evidence="1">Cell membrane</location>
        <topology evidence="1">Multi-pass membrane protein</topology>
    </subcellularLocation>
</comment>
<feature type="transmembrane region" description="Helical" evidence="7">
    <location>
        <begin position="44"/>
        <end position="62"/>
    </location>
</feature>
<evidence type="ECO:0000256" key="5">
    <source>
        <dbReference type="ARBA" id="ARBA00023136"/>
    </source>
</evidence>
<feature type="transmembrane region" description="Helical" evidence="7">
    <location>
        <begin position="188"/>
        <end position="205"/>
    </location>
</feature>
<evidence type="ECO:0000256" key="4">
    <source>
        <dbReference type="ARBA" id="ARBA00022989"/>
    </source>
</evidence>
<dbReference type="PANTHER" id="PTHR30485:SF2">
    <property type="entry name" value="BLL0597 PROTEIN"/>
    <property type="match status" value="1"/>
</dbReference>
<evidence type="ECO:0000259" key="8">
    <source>
        <dbReference type="Pfam" id="PF01292"/>
    </source>
</evidence>
<dbReference type="InterPro" id="IPR051542">
    <property type="entry name" value="Hydrogenase_cytochrome"/>
</dbReference>
<dbReference type="Proteomes" id="UP000219374">
    <property type="component" value="Unassembled WGS sequence"/>
</dbReference>
<dbReference type="EMBL" id="OCND01000001">
    <property type="protein sequence ID" value="SOD51478.1"/>
    <property type="molecule type" value="Genomic_DNA"/>
</dbReference>
<dbReference type="PANTHER" id="PTHR30485">
    <property type="entry name" value="NI/FE-HYDROGENASE 1 B-TYPE CYTOCHROME SUBUNIT"/>
    <property type="match status" value="1"/>
</dbReference>
<dbReference type="GO" id="GO:0009055">
    <property type="term" value="F:electron transfer activity"/>
    <property type="evidence" value="ECO:0007669"/>
    <property type="project" value="InterPro"/>
</dbReference>
<feature type="transmembrane region" description="Helical" evidence="7">
    <location>
        <begin position="103"/>
        <end position="125"/>
    </location>
</feature>
<feature type="region of interest" description="Disordered" evidence="6">
    <location>
        <begin position="228"/>
        <end position="248"/>
    </location>
</feature>
<dbReference type="InterPro" id="IPR016174">
    <property type="entry name" value="Di-haem_cyt_TM"/>
</dbReference>
<evidence type="ECO:0000313" key="10">
    <source>
        <dbReference type="Proteomes" id="UP000219374"/>
    </source>
</evidence>
<sequence>MLTLPVYDWPTRIFHWLFAAFFVTAFAISNLLDDDSAGFPLHMLAGMALCGVVLLRLVWSLAGTRHARLSDLKLGPAQLMSYLKGTFGGTSQRWVGHNPASSWAAVVMVGLGIGLGTTGYLMASGSGSEILEDAHELMANAFLAVVLLHIAGLIVHALRHHDRLAASMVTGRKQALSSDRQAVRSHPFVGLAFVALTGLSVVYLLKHYDAQTRSLDLFGQVLQLGEDETSHSSGAKDRDRHEGANEHE</sequence>
<keyword evidence="3 7" id="KW-0812">Transmembrane</keyword>
<evidence type="ECO:0000256" key="2">
    <source>
        <dbReference type="ARBA" id="ARBA00022475"/>
    </source>
</evidence>
<dbReference type="GO" id="GO:0005886">
    <property type="term" value="C:plasma membrane"/>
    <property type="evidence" value="ECO:0007669"/>
    <property type="project" value="UniProtKB-SubCell"/>
</dbReference>
<dbReference type="InterPro" id="IPR011577">
    <property type="entry name" value="Cyt_b561_bac/Ni-Hgenase"/>
</dbReference>
<feature type="transmembrane region" description="Helical" evidence="7">
    <location>
        <begin position="13"/>
        <end position="32"/>
    </location>
</feature>
<organism evidence="9 10">
    <name type="scientific">Pseudoxanthomonas wuyuanensis</name>
    <dbReference type="NCBI Taxonomy" id="1073196"/>
    <lineage>
        <taxon>Bacteria</taxon>
        <taxon>Pseudomonadati</taxon>
        <taxon>Pseudomonadota</taxon>
        <taxon>Gammaproteobacteria</taxon>
        <taxon>Lysobacterales</taxon>
        <taxon>Lysobacteraceae</taxon>
        <taxon>Pseudoxanthomonas</taxon>
    </lineage>
</organism>
<proteinExistence type="predicted"/>
<evidence type="ECO:0000256" key="7">
    <source>
        <dbReference type="SAM" id="Phobius"/>
    </source>
</evidence>
<dbReference type="AlphaFoldDB" id="A0A286CYK0"/>
<dbReference type="Gene3D" id="1.20.950.20">
    <property type="entry name" value="Transmembrane di-heme cytochromes, Chain C"/>
    <property type="match status" value="1"/>
</dbReference>
<dbReference type="GO" id="GO:0020037">
    <property type="term" value="F:heme binding"/>
    <property type="evidence" value="ECO:0007669"/>
    <property type="project" value="TreeGrafter"/>
</dbReference>
<dbReference type="RefSeq" id="WP_274382251.1">
    <property type="nucleotide sequence ID" value="NZ_OCND01000001.1"/>
</dbReference>
<accession>A0A286CYK0</accession>
<keyword evidence="2" id="KW-1003">Cell membrane</keyword>
<evidence type="ECO:0000313" key="9">
    <source>
        <dbReference type="EMBL" id="SOD51478.1"/>
    </source>
</evidence>
<evidence type="ECO:0000256" key="1">
    <source>
        <dbReference type="ARBA" id="ARBA00004651"/>
    </source>
</evidence>
<dbReference type="Pfam" id="PF01292">
    <property type="entry name" value="Ni_hydr_CYTB"/>
    <property type="match status" value="1"/>
</dbReference>
<dbReference type="GO" id="GO:0022904">
    <property type="term" value="P:respiratory electron transport chain"/>
    <property type="evidence" value="ECO:0007669"/>
    <property type="project" value="InterPro"/>
</dbReference>
<dbReference type="SUPFAM" id="SSF81342">
    <property type="entry name" value="Transmembrane di-heme cytochromes"/>
    <property type="match status" value="1"/>
</dbReference>
<gene>
    <name evidence="9" type="ORF">SAMN06296416_101643</name>
</gene>
<protein>
    <submittedName>
        <fullName evidence="9">Cytochrome b</fullName>
    </submittedName>
</protein>
<evidence type="ECO:0000256" key="3">
    <source>
        <dbReference type="ARBA" id="ARBA00022692"/>
    </source>
</evidence>
<name>A0A286CYK0_9GAMM</name>
<evidence type="ECO:0000256" key="6">
    <source>
        <dbReference type="SAM" id="MobiDB-lite"/>
    </source>
</evidence>
<keyword evidence="5 7" id="KW-0472">Membrane</keyword>
<keyword evidence="4 7" id="KW-1133">Transmembrane helix</keyword>
<feature type="transmembrane region" description="Helical" evidence="7">
    <location>
        <begin position="137"/>
        <end position="158"/>
    </location>
</feature>
<feature type="domain" description="Cytochrome b561 bacterial/Ni-hydrogenase" evidence="8">
    <location>
        <begin position="6"/>
        <end position="171"/>
    </location>
</feature>
<reference evidence="9 10" key="1">
    <citation type="submission" date="2017-09" db="EMBL/GenBank/DDBJ databases">
        <authorList>
            <person name="Ehlers B."/>
            <person name="Leendertz F.H."/>
        </authorList>
    </citation>
    <scope>NUCLEOTIDE SEQUENCE [LARGE SCALE GENOMIC DNA]</scope>
    <source>
        <strain evidence="9 10">CGMCC 1.10978</strain>
    </source>
</reference>
<keyword evidence="10" id="KW-1185">Reference proteome</keyword>